<evidence type="ECO:0000256" key="1">
    <source>
        <dbReference type="ARBA" id="ARBA00001971"/>
    </source>
</evidence>
<evidence type="ECO:0000256" key="12">
    <source>
        <dbReference type="ARBA" id="ARBA00023136"/>
    </source>
</evidence>
<protein>
    <submittedName>
        <fullName evidence="18">Uncharacterized protein</fullName>
    </submittedName>
</protein>
<evidence type="ECO:0000256" key="10">
    <source>
        <dbReference type="ARBA" id="ARBA00023004"/>
    </source>
</evidence>
<comment type="cofactor">
    <cofactor evidence="1 15">
        <name>heme</name>
        <dbReference type="ChEBI" id="CHEBI:30413"/>
    </cofactor>
</comment>
<name>A0A8X7XRQ2_POPTO</name>
<dbReference type="EMBL" id="JAAWWB010002134">
    <property type="protein sequence ID" value="KAG6735467.1"/>
    <property type="molecule type" value="Genomic_DNA"/>
</dbReference>
<dbReference type="GO" id="GO:0016132">
    <property type="term" value="P:brassinosteroid biosynthetic process"/>
    <property type="evidence" value="ECO:0007669"/>
    <property type="project" value="TreeGrafter"/>
</dbReference>
<dbReference type="GO" id="GO:0005783">
    <property type="term" value="C:endoplasmic reticulum"/>
    <property type="evidence" value="ECO:0007669"/>
    <property type="project" value="TreeGrafter"/>
</dbReference>
<evidence type="ECO:0000256" key="14">
    <source>
        <dbReference type="ARBA" id="ARBA00059142"/>
    </source>
</evidence>
<dbReference type="GO" id="GO:0016020">
    <property type="term" value="C:membrane"/>
    <property type="evidence" value="ECO:0007669"/>
    <property type="project" value="UniProtKB-SubCell"/>
</dbReference>
<evidence type="ECO:0000256" key="15">
    <source>
        <dbReference type="PIRSR" id="PIRSR602401-1"/>
    </source>
</evidence>
<dbReference type="AlphaFoldDB" id="A0A8X7XRQ2"/>
<dbReference type="GO" id="GO:0020037">
    <property type="term" value="F:heme binding"/>
    <property type="evidence" value="ECO:0007669"/>
    <property type="project" value="InterPro"/>
</dbReference>
<dbReference type="InterPro" id="IPR017972">
    <property type="entry name" value="Cyt_P450_CS"/>
</dbReference>
<dbReference type="GO" id="GO:0016125">
    <property type="term" value="P:sterol metabolic process"/>
    <property type="evidence" value="ECO:0007669"/>
    <property type="project" value="TreeGrafter"/>
</dbReference>
<keyword evidence="11 16" id="KW-0503">Monooxygenase</keyword>
<dbReference type="PROSITE" id="PS00086">
    <property type="entry name" value="CYTOCHROME_P450"/>
    <property type="match status" value="1"/>
</dbReference>
<comment type="function">
    <text evidence="14">Catalyzes three successive oxidations of ent-kaurenoic acid giving gibberellin 12 (GA12), a key step in gibberellins (GAs) biosynthesis. GAs, which are involved many processes, including stem elongation, play a central role in plant development.</text>
</comment>
<reference evidence="18" key="1">
    <citation type="journal article" date="2020" name="bioRxiv">
        <title>Hybrid origin of Populus tomentosa Carr. identified through genome sequencing and phylogenomic analysis.</title>
        <authorList>
            <person name="An X."/>
            <person name="Gao K."/>
            <person name="Chen Z."/>
            <person name="Li J."/>
            <person name="Yang X."/>
            <person name="Yang X."/>
            <person name="Zhou J."/>
            <person name="Guo T."/>
            <person name="Zhao T."/>
            <person name="Huang S."/>
            <person name="Miao D."/>
            <person name="Khan W.U."/>
            <person name="Rao P."/>
            <person name="Ye M."/>
            <person name="Lei B."/>
            <person name="Liao W."/>
            <person name="Wang J."/>
            <person name="Ji L."/>
            <person name="Li Y."/>
            <person name="Guo B."/>
            <person name="Mustafa N.S."/>
            <person name="Li S."/>
            <person name="Yun Q."/>
            <person name="Keller S.R."/>
            <person name="Mao J."/>
            <person name="Zhang R."/>
            <person name="Strauss S.H."/>
        </authorList>
    </citation>
    <scope>NUCLEOTIDE SEQUENCE</scope>
    <source>
        <strain evidence="18">GM15</strain>
        <tissue evidence="18">Leaf</tissue>
    </source>
</reference>
<proteinExistence type="inferred from homology"/>
<dbReference type="InterPro" id="IPR001128">
    <property type="entry name" value="Cyt_P450"/>
</dbReference>
<dbReference type="PANTHER" id="PTHR24286">
    <property type="entry name" value="CYTOCHROME P450 26"/>
    <property type="match status" value="1"/>
</dbReference>
<comment type="subcellular location">
    <subcellularLocation>
        <location evidence="2">Membrane</location>
        <topology evidence="2">Single-pass membrane protein</topology>
    </subcellularLocation>
</comment>
<keyword evidence="9 16" id="KW-0560">Oxidoreductase</keyword>
<keyword evidence="19" id="KW-1185">Reference proteome</keyword>
<evidence type="ECO:0000256" key="7">
    <source>
        <dbReference type="ARBA" id="ARBA00022723"/>
    </source>
</evidence>
<keyword evidence="5 15" id="KW-0349">Heme</keyword>
<keyword evidence="6 17" id="KW-0812">Transmembrane</keyword>
<keyword evidence="8 17" id="KW-1133">Transmembrane helix</keyword>
<evidence type="ECO:0000256" key="3">
    <source>
        <dbReference type="ARBA" id="ARBA00004972"/>
    </source>
</evidence>
<dbReference type="GO" id="GO:0051777">
    <property type="term" value="F:ent-kaurenoic acid monooxygenase activity"/>
    <property type="evidence" value="ECO:0007669"/>
    <property type="project" value="TreeGrafter"/>
</dbReference>
<evidence type="ECO:0000256" key="16">
    <source>
        <dbReference type="RuleBase" id="RU000461"/>
    </source>
</evidence>
<dbReference type="Pfam" id="PF00067">
    <property type="entry name" value="p450"/>
    <property type="match status" value="1"/>
</dbReference>
<dbReference type="OrthoDB" id="1470350at2759"/>
<dbReference type="GO" id="GO:0005506">
    <property type="term" value="F:iron ion binding"/>
    <property type="evidence" value="ECO:0007669"/>
    <property type="project" value="InterPro"/>
</dbReference>
<dbReference type="GO" id="GO:0009686">
    <property type="term" value="P:gibberellin biosynthetic process"/>
    <property type="evidence" value="ECO:0007669"/>
    <property type="project" value="UniProtKB-ARBA"/>
</dbReference>
<keyword evidence="7 15" id="KW-0479">Metal-binding</keyword>
<sequence length="542" mass="62800">MELGSIWVVLAVIFGGLGVGKWILKKVNWWLYEAELGEKQYSLPPGDLGWPFIGNMWSFLRAFKSSDPDSFMRIFINKYTANFSFSTSLSFLFMYIHISWHFRSSSFPLGMMPFHHSSLFPGEVAIRYGNNGIYKAFMFGNPSIFVTTPEACRKVLSNDDAFKPGWPISTLKLVGRKSFIGISYEEHKRLRRLTSAPVNGHEALSVYIPYIEENVIAMLEKWTTMGKIEFLTQMRKLTFRIIMYIFLSSESEVVMEALEKDYTTLNYGVRAMAINLPGFAYYKALKARKRLVAIFQSIVDERRNLRKNGALNTKKKDMMDSLLGVEDEKGRKLTDEEIIDVILMYLNAGHESSGHITTWATIFLQEHPEFLQKAKEEQEQIVKRRPPAQKGLSLKEVREMDYLSKVIDETLRLITFSLTVFREAKTDFCINGYIIPKGWKVLVWFRTIHLDPEIYPNPKEFNPSRWDNYNPKPGTFLPFGAGSRLCPGNDLAKLEISIFLHYFLLDYRLERENPECRWMFLPHTRPTDNCMARIKKVSSKSV</sequence>
<comment type="caution">
    <text evidence="18">The sequence shown here is derived from an EMBL/GenBank/DDBJ whole genome shotgun (WGS) entry which is preliminary data.</text>
</comment>
<keyword evidence="12 17" id="KW-0472">Membrane</keyword>
<dbReference type="InterPro" id="IPR002401">
    <property type="entry name" value="Cyt_P450_E_grp-I"/>
</dbReference>
<dbReference type="GO" id="GO:0010268">
    <property type="term" value="P:brassinosteroid homeostasis"/>
    <property type="evidence" value="ECO:0007669"/>
    <property type="project" value="TreeGrafter"/>
</dbReference>
<evidence type="ECO:0000256" key="13">
    <source>
        <dbReference type="ARBA" id="ARBA00037909"/>
    </source>
</evidence>
<dbReference type="InterPro" id="IPR036396">
    <property type="entry name" value="Cyt_P450_sf"/>
</dbReference>
<evidence type="ECO:0000256" key="8">
    <source>
        <dbReference type="ARBA" id="ARBA00022989"/>
    </source>
</evidence>
<comment type="pathway">
    <text evidence="13">Plant hormone biosynthesis; gibberellin biosynthesis.</text>
</comment>
<comment type="similarity">
    <text evidence="4 16">Belongs to the cytochrome P450 family.</text>
</comment>
<evidence type="ECO:0000313" key="19">
    <source>
        <dbReference type="Proteomes" id="UP000886885"/>
    </source>
</evidence>
<evidence type="ECO:0000256" key="17">
    <source>
        <dbReference type="SAM" id="Phobius"/>
    </source>
</evidence>
<evidence type="ECO:0000256" key="5">
    <source>
        <dbReference type="ARBA" id="ARBA00022617"/>
    </source>
</evidence>
<dbReference type="Gene3D" id="1.10.630.10">
    <property type="entry name" value="Cytochrome P450"/>
    <property type="match status" value="1"/>
</dbReference>
<evidence type="ECO:0000313" key="18">
    <source>
        <dbReference type="EMBL" id="KAG6735467.1"/>
    </source>
</evidence>
<evidence type="ECO:0000256" key="2">
    <source>
        <dbReference type="ARBA" id="ARBA00004167"/>
    </source>
</evidence>
<dbReference type="Proteomes" id="UP000886885">
    <property type="component" value="Unassembled WGS sequence"/>
</dbReference>
<evidence type="ECO:0000256" key="9">
    <source>
        <dbReference type="ARBA" id="ARBA00023002"/>
    </source>
</evidence>
<organism evidence="18 19">
    <name type="scientific">Populus tomentosa</name>
    <name type="common">Chinese white poplar</name>
    <dbReference type="NCBI Taxonomy" id="118781"/>
    <lineage>
        <taxon>Eukaryota</taxon>
        <taxon>Viridiplantae</taxon>
        <taxon>Streptophyta</taxon>
        <taxon>Embryophyta</taxon>
        <taxon>Tracheophyta</taxon>
        <taxon>Spermatophyta</taxon>
        <taxon>Magnoliopsida</taxon>
        <taxon>eudicotyledons</taxon>
        <taxon>Gunneridae</taxon>
        <taxon>Pentapetalae</taxon>
        <taxon>rosids</taxon>
        <taxon>fabids</taxon>
        <taxon>Malpighiales</taxon>
        <taxon>Salicaceae</taxon>
        <taxon>Saliceae</taxon>
        <taxon>Populus</taxon>
    </lineage>
</organism>
<feature type="transmembrane region" description="Helical" evidence="17">
    <location>
        <begin position="79"/>
        <end position="98"/>
    </location>
</feature>
<dbReference type="FunFam" id="1.10.630.10:FF:000052">
    <property type="entry name" value="Ent-kaurenoic acid oxidase"/>
    <property type="match status" value="1"/>
</dbReference>
<keyword evidence="10 15" id="KW-0408">Iron</keyword>
<accession>A0A8X7XRQ2</accession>
<evidence type="ECO:0000256" key="4">
    <source>
        <dbReference type="ARBA" id="ARBA00010617"/>
    </source>
</evidence>
<evidence type="ECO:0000256" key="6">
    <source>
        <dbReference type="ARBA" id="ARBA00022692"/>
    </source>
</evidence>
<dbReference type="PANTHER" id="PTHR24286:SF356">
    <property type="entry name" value="ENT-KAURENOIC ACID OXIDASE 2"/>
    <property type="match status" value="1"/>
</dbReference>
<dbReference type="SUPFAM" id="SSF48264">
    <property type="entry name" value="Cytochrome P450"/>
    <property type="match status" value="1"/>
</dbReference>
<gene>
    <name evidence="18" type="ORF">POTOM_061926</name>
</gene>
<dbReference type="PRINTS" id="PR00385">
    <property type="entry name" value="P450"/>
</dbReference>
<evidence type="ECO:0000256" key="11">
    <source>
        <dbReference type="ARBA" id="ARBA00023033"/>
    </source>
</evidence>
<feature type="binding site" description="axial binding residue" evidence="15">
    <location>
        <position position="486"/>
    </location>
    <ligand>
        <name>heme</name>
        <dbReference type="ChEBI" id="CHEBI:30413"/>
    </ligand>
    <ligandPart>
        <name>Fe</name>
        <dbReference type="ChEBI" id="CHEBI:18248"/>
    </ligandPart>
</feature>
<comment type="pathway">
    <text evidence="3">Hormone biosynthesis.</text>
</comment>
<dbReference type="PRINTS" id="PR00463">
    <property type="entry name" value="EP450I"/>
</dbReference>
<feature type="transmembrane region" description="Helical" evidence="17">
    <location>
        <begin position="6"/>
        <end position="24"/>
    </location>
</feature>
<dbReference type="CDD" id="cd11043">
    <property type="entry name" value="CYP90-like"/>
    <property type="match status" value="1"/>
</dbReference>